<proteinExistence type="predicted"/>
<reference evidence="1 2" key="1">
    <citation type="submission" date="2023-10" db="EMBL/GenBank/DDBJ databases">
        <title>Novel methanotroph of the genus Methylocapsa from a subarctic wetland.</title>
        <authorList>
            <person name="Belova S.E."/>
            <person name="Oshkin I.Y."/>
            <person name="Miroshnikov K."/>
            <person name="Dedysh S.N."/>
        </authorList>
    </citation>
    <scope>NUCLEOTIDE SEQUENCE [LARGE SCALE GENOMIC DNA]</scope>
    <source>
        <strain evidence="1 2">RX1</strain>
    </source>
</reference>
<keyword evidence="2" id="KW-1185">Reference proteome</keyword>
<gene>
    <name evidence="1" type="ORF">RZS28_08350</name>
</gene>
<accession>A0ABZ0HXH5</accession>
<protein>
    <recommendedName>
        <fullName evidence="3">Cytochrome c family protein</fullName>
    </recommendedName>
</protein>
<sequence length="456" mass="49095">MLTSRMFARFSLEQFLPRVWTRARSGRVAAGAAVSILGMVALGANSELGAATVCNAPLGWWESKGLEPLFINPNGPAPQVDCDFHVWSWTAFVHWMQTDPATGEPYFLALPTYDDLLSGDALRAKVGPRTLVLKPRSPKPKTMNSFKQAGSDGVLVDQNGRAVYYSTHMDPVYFDFTKTYFGVENYKKAAPTLEYPIAATVLKAAWRIVAPGEDTSGVFTTKATLDLLKSDGKGGVETNGQTEPNVTVALVGVHVVGVIKDHPEFAWGTFEQIGNAPDLPPGEDPHSPKPVSGQNYTFYKGGTPADASNHVSRNLTIDSATQIIAPITNVFREFAYGGATPESRVQDIVSANQNFQTGIKEHPAVKPVFANYRLIGTAWILANTLQPGDGNLEAQTIGSINLANSTLETFVQRGGTNCFSCHNTSGGASYPGKDINLSHIILGPLPNETKTLEANP</sequence>
<organism evidence="1 2">
    <name type="scientific">Methylocapsa polymorpha</name>
    <dbReference type="NCBI Taxonomy" id="3080828"/>
    <lineage>
        <taxon>Bacteria</taxon>
        <taxon>Pseudomonadati</taxon>
        <taxon>Pseudomonadota</taxon>
        <taxon>Alphaproteobacteria</taxon>
        <taxon>Hyphomicrobiales</taxon>
        <taxon>Beijerinckiaceae</taxon>
        <taxon>Methylocapsa</taxon>
    </lineage>
</organism>
<dbReference type="Proteomes" id="UP001626536">
    <property type="component" value="Chromosome"/>
</dbReference>
<name>A0ABZ0HXH5_9HYPH</name>
<dbReference type="RefSeq" id="WP_407340853.1">
    <property type="nucleotide sequence ID" value="NZ_CP136862.1"/>
</dbReference>
<evidence type="ECO:0000313" key="1">
    <source>
        <dbReference type="EMBL" id="WOJ91259.1"/>
    </source>
</evidence>
<dbReference type="EMBL" id="CP136862">
    <property type="protein sequence ID" value="WOJ91259.1"/>
    <property type="molecule type" value="Genomic_DNA"/>
</dbReference>
<evidence type="ECO:0000313" key="2">
    <source>
        <dbReference type="Proteomes" id="UP001626536"/>
    </source>
</evidence>
<evidence type="ECO:0008006" key="3">
    <source>
        <dbReference type="Google" id="ProtNLM"/>
    </source>
</evidence>